<dbReference type="GO" id="GO:0005737">
    <property type="term" value="C:cytoplasm"/>
    <property type="evidence" value="ECO:0007669"/>
    <property type="project" value="UniProtKB-ARBA"/>
</dbReference>
<feature type="binding site" evidence="5">
    <location>
        <position position="220"/>
    </location>
    <ligand>
        <name>dimethylallyl diphosphate</name>
        <dbReference type="ChEBI" id="CHEBI:57623"/>
    </ligand>
</feature>
<feature type="binding site" evidence="5">
    <location>
        <position position="219"/>
    </location>
    <ligand>
        <name>dimethylallyl diphosphate</name>
        <dbReference type="ChEBI" id="CHEBI:57623"/>
    </ligand>
</feature>
<feature type="binding site" evidence="5">
    <location>
        <position position="126"/>
    </location>
    <ligand>
        <name>dimethylallyl diphosphate</name>
        <dbReference type="ChEBI" id="CHEBI:57623"/>
    </ligand>
</feature>
<feature type="binding site" evidence="5">
    <location>
        <position position="41"/>
    </location>
    <ligand>
        <name>isopentenyl diphosphate</name>
        <dbReference type="ChEBI" id="CHEBI:128769"/>
    </ligand>
</feature>
<feature type="binding site" evidence="5">
    <location>
        <position position="126"/>
    </location>
    <ligand>
        <name>(2E)-4-hydroxy-3-methylbut-2-enyl diphosphate</name>
        <dbReference type="ChEBI" id="CHEBI:128753"/>
    </ligand>
</feature>
<dbReference type="InterPro" id="IPR003451">
    <property type="entry name" value="LytB/IspH"/>
</dbReference>
<comment type="cofactor">
    <cofactor evidence="5">
        <name>[4Fe-4S] cluster</name>
        <dbReference type="ChEBI" id="CHEBI:49883"/>
    </cofactor>
    <text evidence="5">Binds 1 [4Fe-4S] cluster per subunit.</text>
</comment>
<dbReference type="RefSeq" id="WP_035146793.1">
    <property type="nucleotide sequence ID" value="NZ_JAAZWO010000036.1"/>
</dbReference>
<feature type="binding site" evidence="5">
    <location>
        <position position="76"/>
    </location>
    <ligand>
        <name>(2E)-4-hydroxy-3-methylbut-2-enyl diphosphate</name>
        <dbReference type="ChEBI" id="CHEBI:128753"/>
    </ligand>
</feature>
<dbReference type="GO" id="GO:0005840">
    <property type="term" value="C:ribosome"/>
    <property type="evidence" value="ECO:0007669"/>
    <property type="project" value="UniProtKB-KW"/>
</dbReference>
<evidence type="ECO:0000313" key="8">
    <source>
        <dbReference type="Proteomes" id="UP000563151"/>
    </source>
</evidence>
<feature type="binding site" evidence="5">
    <location>
        <position position="218"/>
    </location>
    <ligand>
        <name>dimethylallyl diphosphate</name>
        <dbReference type="ChEBI" id="CHEBI:57623"/>
    </ligand>
</feature>
<feature type="binding site" evidence="5">
    <location>
        <position position="41"/>
    </location>
    <ligand>
        <name>(2E)-4-hydroxy-3-methylbut-2-enyl diphosphate</name>
        <dbReference type="ChEBI" id="CHEBI:128753"/>
    </ligand>
</feature>
<dbReference type="PANTHER" id="PTHR30426">
    <property type="entry name" value="4-HYDROXY-3-METHYLBUT-2-ENYL DIPHOSPHATE REDUCTASE"/>
    <property type="match status" value="1"/>
</dbReference>
<dbReference type="SMART" id="SM00316">
    <property type="entry name" value="S1"/>
    <property type="match status" value="4"/>
</dbReference>
<evidence type="ECO:0000256" key="5">
    <source>
        <dbReference type="HAMAP-Rule" id="MF_00191"/>
    </source>
</evidence>
<keyword evidence="1 5" id="KW-0004">4Fe-4S</keyword>
<feature type="binding site" evidence="5">
    <location>
        <position position="76"/>
    </location>
    <ligand>
        <name>isopentenyl diphosphate</name>
        <dbReference type="ChEBI" id="CHEBI:128769"/>
    </ligand>
</feature>
<comment type="similarity">
    <text evidence="5">Belongs to the IspH family.</text>
</comment>
<comment type="function">
    <text evidence="5">Catalyzes the conversion of 1-hydroxy-2-methyl-2-(E)-butenyl 4-diphosphate (HMBPP) into a mixture of isopentenyl diphosphate (IPP) and dimethylallyl diphosphate (DMAPP). Acts in the terminal step of the DOXP/MEP pathway for isoprenoid precursor biosynthesis.</text>
</comment>
<dbReference type="InterPro" id="IPR003029">
    <property type="entry name" value="S1_domain"/>
</dbReference>
<keyword evidence="7" id="KW-0687">Ribonucleoprotein</keyword>
<feature type="binding site" evidence="5">
    <location>
        <position position="219"/>
    </location>
    <ligand>
        <name>(2E)-4-hydroxy-3-methylbut-2-enyl diphosphate</name>
        <dbReference type="ChEBI" id="CHEBI:128753"/>
    </ligand>
</feature>
<dbReference type="CDD" id="cd04465">
    <property type="entry name" value="S1_RPS1_repeat_ec2_hs2"/>
    <property type="match status" value="1"/>
</dbReference>
<keyword evidence="8" id="KW-1185">Reference proteome</keyword>
<dbReference type="InterPro" id="IPR012340">
    <property type="entry name" value="NA-bd_OB-fold"/>
</dbReference>
<dbReference type="GO" id="GO:0003729">
    <property type="term" value="F:mRNA binding"/>
    <property type="evidence" value="ECO:0007669"/>
    <property type="project" value="UniProtKB-ARBA"/>
</dbReference>
<feature type="binding site" evidence="5">
    <location>
        <position position="98"/>
    </location>
    <ligand>
        <name>[4Fe-4S] cluster</name>
        <dbReference type="ChEBI" id="CHEBI:49883"/>
    </ligand>
</feature>
<dbReference type="GO" id="GO:0051539">
    <property type="term" value="F:4 iron, 4 sulfur cluster binding"/>
    <property type="evidence" value="ECO:0007669"/>
    <property type="project" value="UniProtKB-UniRule"/>
</dbReference>
<dbReference type="Gene3D" id="2.40.50.140">
    <property type="entry name" value="Nucleic acid-binding proteins"/>
    <property type="match status" value="3"/>
</dbReference>
<dbReference type="GO" id="GO:0050992">
    <property type="term" value="P:dimethylallyl diphosphate biosynthetic process"/>
    <property type="evidence" value="ECO:0007669"/>
    <property type="project" value="UniProtKB-UniRule"/>
</dbReference>
<dbReference type="CDD" id="cd13944">
    <property type="entry name" value="lytB_ispH"/>
    <property type="match status" value="1"/>
</dbReference>
<dbReference type="InterPro" id="IPR035104">
    <property type="entry name" value="Ribosomal_protein_S1-like"/>
</dbReference>
<comment type="catalytic activity">
    <reaction evidence="5">
        <text>dimethylallyl diphosphate + 2 oxidized [2Fe-2S]-[ferredoxin] + H2O = (2E)-4-hydroxy-3-methylbut-2-enyl diphosphate + 2 reduced [2Fe-2S]-[ferredoxin] + 2 H(+)</text>
        <dbReference type="Rhea" id="RHEA:24825"/>
        <dbReference type="Rhea" id="RHEA-COMP:10000"/>
        <dbReference type="Rhea" id="RHEA-COMP:10001"/>
        <dbReference type="ChEBI" id="CHEBI:15377"/>
        <dbReference type="ChEBI" id="CHEBI:15378"/>
        <dbReference type="ChEBI" id="CHEBI:33737"/>
        <dbReference type="ChEBI" id="CHEBI:33738"/>
        <dbReference type="ChEBI" id="CHEBI:57623"/>
        <dbReference type="ChEBI" id="CHEBI:128753"/>
        <dbReference type="EC" id="1.17.7.4"/>
    </reaction>
</comment>
<dbReference type="Pfam" id="PF02401">
    <property type="entry name" value="LYTB"/>
    <property type="match status" value="1"/>
</dbReference>
<evidence type="ECO:0000256" key="2">
    <source>
        <dbReference type="ARBA" id="ARBA00022723"/>
    </source>
</evidence>
<comment type="pathway">
    <text evidence="5">Isoprenoid biosynthesis; isopentenyl diphosphate biosynthesis via DXP pathway; isopentenyl diphosphate from 1-deoxy-D-xylulose 5-phosphate: step 6/6.</text>
</comment>
<dbReference type="Pfam" id="PF00575">
    <property type="entry name" value="S1"/>
    <property type="match status" value="3"/>
</dbReference>
<dbReference type="CDD" id="cd05688">
    <property type="entry name" value="S1_RPS1_repeat_ec3"/>
    <property type="match status" value="1"/>
</dbReference>
<feature type="binding site" evidence="5">
    <location>
        <position position="220"/>
    </location>
    <ligand>
        <name>isopentenyl diphosphate</name>
        <dbReference type="ChEBI" id="CHEBI:128769"/>
    </ligand>
</feature>
<feature type="binding site" evidence="5">
    <location>
        <position position="220"/>
    </location>
    <ligand>
        <name>(2E)-4-hydroxy-3-methylbut-2-enyl diphosphate</name>
        <dbReference type="ChEBI" id="CHEBI:128753"/>
    </ligand>
</feature>
<keyword evidence="3 5" id="KW-0408">Iron</keyword>
<dbReference type="GO" id="GO:0046872">
    <property type="term" value="F:metal ion binding"/>
    <property type="evidence" value="ECO:0007669"/>
    <property type="project" value="UniProtKB-KW"/>
</dbReference>
<feature type="domain" description="S1 motif" evidence="6">
    <location>
        <begin position="480"/>
        <end position="548"/>
    </location>
</feature>
<keyword evidence="5 7" id="KW-0560">Oxidoreductase</keyword>
<dbReference type="PANTHER" id="PTHR30426:SF0">
    <property type="entry name" value="4-HYDROXY-3-METHYLBUT-2-ENYL DIPHOSPHATE REDUCTASE"/>
    <property type="match status" value="1"/>
</dbReference>
<evidence type="ECO:0000313" key="7">
    <source>
        <dbReference type="EMBL" id="MBC2399807.1"/>
    </source>
</evidence>
<reference evidence="7 8" key="1">
    <citation type="submission" date="2020-04" db="EMBL/GenBank/DDBJ databases">
        <title>Genomic insights into acetone-butanol-ethanol (ABE) fermentation by sequencing solventogenic clostridia strains.</title>
        <authorList>
            <person name="Brown S."/>
        </authorList>
    </citation>
    <scope>NUCLEOTIDE SEQUENCE [LARGE SCALE GENOMIC DNA]</scope>
    <source>
        <strain evidence="7 8">DJ011</strain>
    </source>
</reference>
<accession>A0A923J221</accession>
<comment type="pathway">
    <text evidence="5">Isoprenoid biosynthesis; dimethylallyl diphosphate biosynthesis; dimethylallyl diphosphate from (2E)-4-hydroxy-3-methylbutenyl diphosphate: step 1/1.</text>
</comment>
<feature type="domain" description="S1 motif" evidence="6">
    <location>
        <begin position="390"/>
        <end position="459"/>
    </location>
</feature>
<protein>
    <recommendedName>
        <fullName evidence="5">4-hydroxy-3-methylbut-2-enyl diphosphate reductase</fullName>
        <shortName evidence="5">HMBPP reductase</shortName>
        <ecNumber evidence="5">1.17.7.4</ecNumber>
    </recommendedName>
</protein>
<dbReference type="Proteomes" id="UP000563151">
    <property type="component" value="Unassembled WGS sequence"/>
</dbReference>
<dbReference type="NCBIfam" id="TIGR00216">
    <property type="entry name" value="ispH_lytB"/>
    <property type="match status" value="1"/>
</dbReference>
<feature type="binding site" evidence="5">
    <location>
        <position position="263"/>
    </location>
    <ligand>
        <name>(2E)-4-hydroxy-3-methylbut-2-enyl diphosphate</name>
        <dbReference type="ChEBI" id="CHEBI:128753"/>
    </ligand>
</feature>
<dbReference type="EMBL" id="JAAZWO010000036">
    <property type="protein sequence ID" value="MBC2399807.1"/>
    <property type="molecule type" value="Genomic_DNA"/>
</dbReference>
<gene>
    <name evidence="5" type="primary">ispH</name>
    <name evidence="7" type="ORF">HGG79_18860</name>
</gene>
<keyword evidence="4 5" id="KW-0411">Iron-sulfur</keyword>
<name>A0A923J221_CLOTT</name>
<comment type="catalytic activity">
    <reaction evidence="5">
        <text>isopentenyl diphosphate + 2 oxidized [2Fe-2S]-[ferredoxin] + H2O = (2E)-4-hydroxy-3-methylbut-2-enyl diphosphate + 2 reduced [2Fe-2S]-[ferredoxin] + 2 H(+)</text>
        <dbReference type="Rhea" id="RHEA:24488"/>
        <dbReference type="Rhea" id="RHEA-COMP:10000"/>
        <dbReference type="Rhea" id="RHEA-COMP:10001"/>
        <dbReference type="ChEBI" id="CHEBI:15377"/>
        <dbReference type="ChEBI" id="CHEBI:15378"/>
        <dbReference type="ChEBI" id="CHEBI:33737"/>
        <dbReference type="ChEBI" id="CHEBI:33738"/>
        <dbReference type="ChEBI" id="CHEBI:128753"/>
        <dbReference type="ChEBI" id="CHEBI:128769"/>
        <dbReference type="EC" id="1.17.7.4"/>
    </reaction>
</comment>
<dbReference type="SUPFAM" id="SSF50249">
    <property type="entry name" value="Nucleic acid-binding proteins"/>
    <property type="match status" value="4"/>
</dbReference>
<feature type="binding site" evidence="5">
    <location>
        <position position="263"/>
    </location>
    <ligand>
        <name>dimethylallyl diphosphate</name>
        <dbReference type="ChEBI" id="CHEBI:57623"/>
    </ligand>
</feature>
<feature type="domain" description="S1 motif" evidence="6">
    <location>
        <begin position="301"/>
        <end position="377"/>
    </location>
</feature>
<comment type="caution">
    <text evidence="7">The sequence shown here is derived from an EMBL/GenBank/DDBJ whole genome shotgun (WGS) entry which is preliminary data.</text>
</comment>
<keyword evidence="5" id="KW-0414">Isoprene biosynthesis</keyword>
<dbReference type="GO" id="GO:0016114">
    <property type="term" value="P:terpenoid biosynthetic process"/>
    <property type="evidence" value="ECO:0007669"/>
    <property type="project" value="UniProtKB-UniRule"/>
</dbReference>
<evidence type="ECO:0000256" key="1">
    <source>
        <dbReference type="ARBA" id="ARBA00022485"/>
    </source>
</evidence>
<dbReference type="PROSITE" id="PS50126">
    <property type="entry name" value="S1"/>
    <property type="match status" value="4"/>
</dbReference>
<dbReference type="EC" id="1.17.7.4" evidence="5"/>
<feature type="binding site" evidence="5">
    <location>
        <position position="219"/>
    </location>
    <ligand>
        <name>isopentenyl diphosphate</name>
        <dbReference type="ChEBI" id="CHEBI:128769"/>
    </ligand>
</feature>
<feature type="binding site" evidence="5">
    <location>
        <position position="41"/>
    </location>
    <ligand>
        <name>dimethylallyl diphosphate</name>
        <dbReference type="ChEBI" id="CHEBI:57623"/>
    </ligand>
</feature>
<proteinExistence type="inferred from homology"/>
<feature type="active site" description="Proton donor" evidence="5">
    <location>
        <position position="128"/>
    </location>
</feature>
<keyword evidence="2 5" id="KW-0479">Metal-binding</keyword>
<evidence type="ECO:0000259" key="6">
    <source>
        <dbReference type="PROSITE" id="PS50126"/>
    </source>
</evidence>
<feature type="binding site" evidence="5">
    <location>
        <position position="218"/>
    </location>
    <ligand>
        <name>isopentenyl diphosphate</name>
        <dbReference type="ChEBI" id="CHEBI:128769"/>
    </ligand>
</feature>
<feature type="binding site" evidence="5">
    <location>
        <position position="218"/>
    </location>
    <ligand>
        <name>(2E)-4-hydroxy-3-methylbut-2-enyl diphosphate</name>
        <dbReference type="ChEBI" id="CHEBI:128753"/>
    </ligand>
</feature>
<dbReference type="GO" id="GO:0051745">
    <property type="term" value="F:4-hydroxy-3-methylbut-2-enyl diphosphate reductase activity"/>
    <property type="evidence" value="ECO:0007669"/>
    <property type="project" value="UniProtKB-UniRule"/>
</dbReference>
<dbReference type="HAMAP" id="MF_00191">
    <property type="entry name" value="IspH"/>
    <property type="match status" value="1"/>
</dbReference>
<dbReference type="PRINTS" id="PR00681">
    <property type="entry name" value="RIBOSOMALS1"/>
</dbReference>
<dbReference type="FunFam" id="2.40.50.140:FF:000051">
    <property type="entry name" value="RNA-binding transcriptional accessory protein"/>
    <property type="match status" value="1"/>
</dbReference>
<dbReference type="Gene3D" id="3.40.50.11270">
    <property type="match status" value="1"/>
</dbReference>
<feature type="binding site" evidence="5">
    <location>
        <position position="76"/>
    </location>
    <ligand>
        <name>dimethylallyl diphosphate</name>
        <dbReference type="ChEBI" id="CHEBI:57623"/>
    </ligand>
</feature>
<sequence length="639" mass="72160">MSIILSKNSGFCYGVKRAVDIAVKAKEKYNKKIYTLGPLIHNNDVVQFLKQKSIFSISLENIDQLKENDILIIRSHGVSLDILNKLNEKKINVIDATCTYVSNIQKKVHKYFLDNYSILIVGDKNHPEVIGINGWCNNSAIISKDGEDLDKLAPKICVVSQTTEKEENWQKVLNKVVSQCNEIVAFNTICNATQVRQKSAEELSHKADIMIILGGKNSSNTTKLYEICKNNCKNTIHVENANEIPDNIKNKNDYIIGVTAGASTPDWIIKEAIIKMNEDKNLELNEQLEYMDKNDMNISIGQIVEGEVTSISSNNRECFVNIGYKSDALLPITEVTKEEDIDLSSLIKKGERIKAKIISLGSEMNPPVISLIELNRENAYKEIKDCFINNKRIYVKIKDVVNGGLISLYKNIIRVFIPASHIELNHVEDLHQYLGNELEVNIIEFDDSKNTTRIVASRREILQEKKTLQENETWGKLEKDMIVEGEVKRLTNFGAFVEIDGVDGLLHISEMSWGRITNPSDLLKIGDILKVYIMDINKENKKLSLSIKKLQEDPWNGVNIKYPIGNIVLGKVVRFASFGAFIELEPGIDGLAHISQLSHKRVEKADEVLKIGEMIKAKIIQVDKENKKIGLSIKEVNDI</sequence>
<feature type="domain" description="S1 motif" evidence="6">
    <location>
        <begin position="565"/>
        <end position="634"/>
    </location>
</feature>
<dbReference type="GO" id="GO:0019288">
    <property type="term" value="P:isopentenyl diphosphate biosynthetic process, methylerythritol 4-phosphate pathway"/>
    <property type="evidence" value="ECO:0007669"/>
    <property type="project" value="UniProtKB-UniRule"/>
</dbReference>
<organism evidence="7 8">
    <name type="scientific">Clostridium tetanomorphum</name>
    <dbReference type="NCBI Taxonomy" id="1553"/>
    <lineage>
        <taxon>Bacteria</taxon>
        <taxon>Bacillati</taxon>
        <taxon>Bacillota</taxon>
        <taxon>Clostridia</taxon>
        <taxon>Eubacteriales</taxon>
        <taxon>Clostridiaceae</taxon>
        <taxon>Clostridium</taxon>
    </lineage>
</organism>
<dbReference type="AlphaFoldDB" id="A0A923J221"/>
<evidence type="ECO:0000256" key="4">
    <source>
        <dbReference type="ARBA" id="ARBA00023014"/>
    </source>
</evidence>
<dbReference type="Gene3D" id="3.40.1010.20">
    <property type="entry name" value="4-hydroxy-3-methylbut-2-enyl diphosphate reductase, catalytic domain"/>
    <property type="match status" value="2"/>
</dbReference>
<feature type="binding site" evidence="5">
    <location>
        <position position="12"/>
    </location>
    <ligand>
        <name>[4Fe-4S] cluster</name>
        <dbReference type="ChEBI" id="CHEBI:49883"/>
    </ligand>
</feature>
<feature type="binding site" evidence="5">
    <location>
        <position position="190"/>
    </location>
    <ligand>
        <name>[4Fe-4S] cluster</name>
        <dbReference type="ChEBI" id="CHEBI:49883"/>
    </ligand>
</feature>
<keyword evidence="7" id="KW-0689">Ribosomal protein</keyword>
<evidence type="ECO:0000256" key="3">
    <source>
        <dbReference type="ARBA" id="ARBA00023004"/>
    </source>
</evidence>
<feature type="binding site" evidence="5">
    <location>
        <position position="126"/>
    </location>
    <ligand>
        <name>isopentenyl diphosphate</name>
        <dbReference type="ChEBI" id="CHEBI:128769"/>
    </ligand>
</feature>
<dbReference type="NCBIfam" id="NF000907">
    <property type="entry name" value="PRK00087.1"/>
    <property type="match status" value="1"/>
</dbReference>
<feature type="binding site" evidence="5">
    <location>
        <position position="263"/>
    </location>
    <ligand>
        <name>isopentenyl diphosphate</name>
        <dbReference type="ChEBI" id="CHEBI:128769"/>
    </ligand>
</feature>
<feature type="binding site" evidence="5">
    <location>
        <position position="162"/>
    </location>
    <ligand>
        <name>(2E)-4-hydroxy-3-methylbut-2-enyl diphosphate</name>
        <dbReference type="ChEBI" id="CHEBI:128753"/>
    </ligand>
</feature>